<keyword evidence="3" id="KW-1185">Reference proteome</keyword>
<sequence length="275" mass="30219">MDKHRIDRLFDPTFNSCESEEEFDLAWAIQGRIAHAVRDAKAGRGPPPKARHTMLRRQAAERDAERRLRDQYECRGEGALFTEEEDDPAFIRIRAETPSDVRVDGWTVSRRILFLELLEEHGSILAAARGVGLSRRAVYRLLPRAPAFAAAFEAAMSRVTATLADTLFDRALHGHEVPVMHGGDVVATRTVHHDMLGLYLLRVRDPLNYAPPGEGSRALAARGLTPLPQRQDPPALPATSDLCDLVQETPAGMDRTATGHPDPDGAGTGHMAGKS</sequence>
<name>A0ABY5MUT0_9SPHN</name>
<reference evidence="2 3" key="1">
    <citation type="submission" date="2022-05" db="EMBL/GenBank/DDBJ databases">
        <title>S8-45 Sphingomonas ultraviolaceadurans.</title>
        <authorList>
            <person name="Liu Y."/>
        </authorList>
    </citation>
    <scope>NUCLEOTIDE SEQUENCE [LARGE SCALE GENOMIC DNA]</scope>
    <source>
        <strain evidence="2 3">S8-45</strain>
    </source>
</reference>
<gene>
    <name evidence="2" type="ORF">M1K48_00935</name>
</gene>
<dbReference type="Proteomes" id="UP000831921">
    <property type="component" value="Chromosome"/>
</dbReference>
<feature type="compositionally biased region" description="Gly residues" evidence="1">
    <location>
        <begin position="266"/>
        <end position="275"/>
    </location>
</feature>
<evidence type="ECO:0000313" key="2">
    <source>
        <dbReference type="EMBL" id="UUR08244.1"/>
    </source>
</evidence>
<protein>
    <recommendedName>
        <fullName evidence="4">Helix-turn-helix domain-containing protein</fullName>
    </recommendedName>
</protein>
<accession>A0ABY5MUT0</accession>
<feature type="region of interest" description="Disordered" evidence="1">
    <location>
        <begin position="247"/>
        <end position="275"/>
    </location>
</feature>
<dbReference type="EMBL" id="CP097253">
    <property type="protein sequence ID" value="UUR08244.1"/>
    <property type="molecule type" value="Genomic_DNA"/>
</dbReference>
<proteinExistence type="predicted"/>
<dbReference type="RefSeq" id="WP_249504023.1">
    <property type="nucleotide sequence ID" value="NZ_CP097253.1"/>
</dbReference>
<evidence type="ECO:0000313" key="3">
    <source>
        <dbReference type="Proteomes" id="UP000831921"/>
    </source>
</evidence>
<evidence type="ECO:0000256" key="1">
    <source>
        <dbReference type="SAM" id="MobiDB-lite"/>
    </source>
</evidence>
<organism evidence="2 3">
    <name type="scientific">Sphingomonas glaciei</name>
    <dbReference type="NCBI Taxonomy" id="2938948"/>
    <lineage>
        <taxon>Bacteria</taxon>
        <taxon>Pseudomonadati</taxon>
        <taxon>Pseudomonadota</taxon>
        <taxon>Alphaproteobacteria</taxon>
        <taxon>Sphingomonadales</taxon>
        <taxon>Sphingomonadaceae</taxon>
        <taxon>Sphingomonas</taxon>
    </lineage>
</organism>
<evidence type="ECO:0008006" key="4">
    <source>
        <dbReference type="Google" id="ProtNLM"/>
    </source>
</evidence>